<accession>A0A3M7T8I2</accession>
<dbReference type="Proteomes" id="UP000276133">
    <property type="component" value="Unassembled WGS sequence"/>
</dbReference>
<reference evidence="1 2" key="1">
    <citation type="journal article" date="2018" name="Sci. Rep.">
        <title>Genomic signatures of local adaptation to the degree of environmental predictability in rotifers.</title>
        <authorList>
            <person name="Franch-Gras L."/>
            <person name="Hahn C."/>
            <person name="Garcia-Roger E.M."/>
            <person name="Carmona M.J."/>
            <person name="Serra M."/>
            <person name="Gomez A."/>
        </authorList>
    </citation>
    <scope>NUCLEOTIDE SEQUENCE [LARGE SCALE GENOMIC DNA]</scope>
    <source>
        <strain evidence="1">HYR1</strain>
    </source>
</reference>
<proteinExistence type="predicted"/>
<dbReference type="AlphaFoldDB" id="A0A3M7T8I2"/>
<dbReference type="EMBL" id="REGN01000147">
    <property type="protein sequence ID" value="RNA44130.1"/>
    <property type="molecule type" value="Genomic_DNA"/>
</dbReference>
<sequence length="132" mass="15063">MNANLILAKRVRVQNVNSLRNYEDPEHDIKDQIIRDIWFDLSGSVLCVGNFFFTMGLNIVLKYLLADTNFVPPKFSRCKNFASLQNTKFTRKSLKLDPFSLMLSCIHGVRATIVVLRGISKLVNQQTCALIK</sequence>
<comment type="caution">
    <text evidence="1">The sequence shown here is derived from an EMBL/GenBank/DDBJ whole genome shotgun (WGS) entry which is preliminary data.</text>
</comment>
<evidence type="ECO:0000313" key="1">
    <source>
        <dbReference type="EMBL" id="RNA44130.1"/>
    </source>
</evidence>
<keyword evidence="2" id="KW-1185">Reference proteome</keyword>
<organism evidence="1 2">
    <name type="scientific">Brachionus plicatilis</name>
    <name type="common">Marine rotifer</name>
    <name type="synonym">Brachionus muelleri</name>
    <dbReference type="NCBI Taxonomy" id="10195"/>
    <lineage>
        <taxon>Eukaryota</taxon>
        <taxon>Metazoa</taxon>
        <taxon>Spiralia</taxon>
        <taxon>Gnathifera</taxon>
        <taxon>Rotifera</taxon>
        <taxon>Eurotatoria</taxon>
        <taxon>Monogononta</taxon>
        <taxon>Pseudotrocha</taxon>
        <taxon>Ploima</taxon>
        <taxon>Brachionidae</taxon>
        <taxon>Brachionus</taxon>
    </lineage>
</organism>
<name>A0A3M7T8I2_BRAPC</name>
<protein>
    <submittedName>
        <fullName evidence="1">Uncharacterized protein</fullName>
    </submittedName>
</protein>
<gene>
    <name evidence="1" type="ORF">BpHYR1_007246</name>
</gene>
<evidence type="ECO:0000313" key="2">
    <source>
        <dbReference type="Proteomes" id="UP000276133"/>
    </source>
</evidence>